<protein>
    <submittedName>
        <fullName evidence="1">Uncharacterized protein</fullName>
    </submittedName>
</protein>
<evidence type="ECO:0000313" key="1">
    <source>
        <dbReference type="EMBL" id="KAI2388264.1"/>
    </source>
</evidence>
<sequence length="311" mass="33853">MYLSYETLQEIDIPFYFDTRFPANSTYKSFLNTRATRSIFPEIETSNPSTILGPEDIINIMARLFMIAAVLAAPVVSTAVLPRIVGGAKAAEKQFPSIFSLSIDGTHQCGATLLDSKNVLTAAHCVASSKGVFRVRGGTTTWKKGGMKVKVKAVVPHPQWDSQTIRNDIALLHLETPILESDSIKYVKLVSAGHDPAPSSRGTVAGWGLMSSQAKNNSEDLNFVTVPVVSRTRCQQIYTGRSTITEDMFCAGENNKDACRQDSGGPIHDTRTNEQIGIVSFGEGCGDKGYPGVYTRIGSYMDWIMSNLTPT</sequence>
<reference evidence="1" key="1">
    <citation type="journal article" date="2022" name="bioRxiv">
        <title>Population genetic analysis of Ophidiomyces ophidiicola, the causative agent of snake fungal disease, indicates recent introductions to the USA.</title>
        <authorList>
            <person name="Ladner J.T."/>
            <person name="Palmer J.M."/>
            <person name="Ettinger C.L."/>
            <person name="Stajich J.E."/>
            <person name="Farrell T.M."/>
            <person name="Glorioso B.M."/>
            <person name="Lawson B."/>
            <person name="Price S.J."/>
            <person name="Stengle A.G."/>
            <person name="Grear D.A."/>
            <person name="Lorch J.M."/>
        </authorList>
    </citation>
    <scope>NUCLEOTIDE SEQUENCE</scope>
    <source>
        <strain evidence="1">NWHC 24266-5</strain>
    </source>
</reference>
<organism evidence="1">
    <name type="scientific">Ophidiomyces ophidiicola</name>
    <dbReference type="NCBI Taxonomy" id="1387563"/>
    <lineage>
        <taxon>Eukaryota</taxon>
        <taxon>Fungi</taxon>
        <taxon>Dikarya</taxon>
        <taxon>Ascomycota</taxon>
        <taxon>Pezizomycotina</taxon>
        <taxon>Eurotiomycetes</taxon>
        <taxon>Eurotiomycetidae</taxon>
        <taxon>Onygenales</taxon>
        <taxon>Onygenaceae</taxon>
        <taxon>Ophidiomyces</taxon>
    </lineage>
</organism>
<gene>
    <name evidence="1" type="ORF">LOY88_002664</name>
</gene>
<accession>A0ACB8V0J4</accession>
<dbReference type="EMBL" id="JALBCA010000032">
    <property type="protein sequence ID" value="KAI2388264.1"/>
    <property type="molecule type" value="Genomic_DNA"/>
</dbReference>
<comment type="caution">
    <text evidence="1">The sequence shown here is derived from an EMBL/GenBank/DDBJ whole genome shotgun (WGS) entry which is preliminary data.</text>
</comment>
<proteinExistence type="predicted"/>
<name>A0ACB8V0J4_9EURO</name>